<keyword evidence="3" id="KW-1185">Reference proteome</keyword>
<evidence type="ECO:0000313" key="2">
    <source>
        <dbReference type="EnsemblMetazoa" id="OVOC11997.1"/>
    </source>
</evidence>
<feature type="signal peptide" evidence="1">
    <location>
        <begin position="1"/>
        <end position="21"/>
    </location>
</feature>
<evidence type="ECO:0000256" key="1">
    <source>
        <dbReference type="SAM" id="SignalP"/>
    </source>
</evidence>
<reference evidence="3" key="1">
    <citation type="submission" date="2013-10" db="EMBL/GenBank/DDBJ databases">
        <title>Genome sequencing of Onchocerca volvulus.</title>
        <authorList>
            <person name="Cotton J."/>
            <person name="Tsai J."/>
            <person name="Stanley E."/>
            <person name="Tracey A."/>
            <person name="Holroyd N."/>
            <person name="Lustigman S."/>
            <person name="Berriman M."/>
        </authorList>
    </citation>
    <scope>NUCLEOTIDE SEQUENCE</scope>
</reference>
<dbReference type="Proteomes" id="UP000024404">
    <property type="component" value="Unassembled WGS sequence"/>
</dbReference>
<proteinExistence type="predicted"/>
<sequence>MNIRQFYQFHIIIHLFFTTSTVFLSQQLQIVIATFDTNDTDYYQQQHLTDNLFILDNLSTVCSADCPNFCPNPDSLNCSELAPDPCECCTVCVHKTGELCGPGIGTCHAPNFCQPKLDENSIGICSGKLI</sequence>
<protein>
    <submittedName>
        <fullName evidence="2">IGFBP N-terminal domain-containing protein</fullName>
    </submittedName>
</protein>
<dbReference type="InterPro" id="IPR009030">
    <property type="entry name" value="Growth_fac_rcpt_cys_sf"/>
</dbReference>
<accession>A0A8R1TMI0</accession>
<feature type="chain" id="PRO_5035892630" evidence="1">
    <location>
        <begin position="22"/>
        <end position="130"/>
    </location>
</feature>
<dbReference type="AlphaFoldDB" id="A0A8R1TMI0"/>
<organism evidence="2 3">
    <name type="scientific">Onchocerca volvulus</name>
    <dbReference type="NCBI Taxonomy" id="6282"/>
    <lineage>
        <taxon>Eukaryota</taxon>
        <taxon>Metazoa</taxon>
        <taxon>Ecdysozoa</taxon>
        <taxon>Nematoda</taxon>
        <taxon>Chromadorea</taxon>
        <taxon>Rhabditida</taxon>
        <taxon>Spirurina</taxon>
        <taxon>Spiruromorpha</taxon>
        <taxon>Filarioidea</taxon>
        <taxon>Onchocercidae</taxon>
        <taxon>Onchocerca</taxon>
    </lineage>
</organism>
<keyword evidence="1" id="KW-0732">Signal</keyword>
<name>A0A8R1TMI0_ONCVO</name>
<evidence type="ECO:0000313" key="3">
    <source>
        <dbReference type="Proteomes" id="UP000024404"/>
    </source>
</evidence>
<dbReference type="EMBL" id="CMVM020000389">
    <property type="status" value="NOT_ANNOTATED_CDS"/>
    <property type="molecule type" value="Genomic_DNA"/>
</dbReference>
<reference evidence="2" key="2">
    <citation type="submission" date="2022-06" db="UniProtKB">
        <authorList>
            <consortium name="EnsemblMetazoa"/>
        </authorList>
    </citation>
    <scope>IDENTIFICATION</scope>
</reference>
<dbReference type="OMA" id="CPNFCPN"/>
<dbReference type="SUPFAM" id="SSF57184">
    <property type="entry name" value="Growth factor receptor domain"/>
    <property type="match status" value="1"/>
</dbReference>
<dbReference type="EnsemblMetazoa" id="OVOC11997.1">
    <property type="protein sequence ID" value="OVOC11997.1"/>
    <property type="gene ID" value="WBGene00248806"/>
</dbReference>